<sequence>MTVDTTACRQSAIVRILDRSNKGRPEEGAWESELLQPKDSSPLVTSCGLGPPSIGHRERRARADPMKIGKTADVHEDIARAALYCAYTDRGMSPAAWVIEVWPHTFTTPLLRYRVLSNPSAGPLARNLA</sequence>
<accession>A0AA37ULS8</accession>
<dbReference type="RefSeq" id="XP_049134881.1">
    <property type="nucleotide sequence ID" value="XM_049278924.1"/>
</dbReference>
<keyword evidence="3" id="KW-1185">Reference proteome</keyword>
<evidence type="ECO:0000313" key="3">
    <source>
        <dbReference type="Proteomes" id="UP001055115"/>
    </source>
</evidence>
<dbReference type="GeneID" id="73333514"/>
<proteinExistence type="predicted"/>
<name>A0AA37ULS8_9PEZI</name>
<protein>
    <submittedName>
        <fullName evidence="2">Uncharacterized protein</fullName>
    </submittedName>
</protein>
<dbReference type="AlphaFoldDB" id="A0AA37ULS8"/>
<reference evidence="2 3" key="1">
    <citation type="submission" date="2022-03" db="EMBL/GenBank/DDBJ databases">
        <title>Genome data of Colletotrichum spp.</title>
        <authorList>
            <person name="Utami Y.D."/>
            <person name="Hiruma K."/>
        </authorList>
    </citation>
    <scope>NUCLEOTIDE SEQUENCE [LARGE SCALE GENOMIC DNA]</scope>
    <source>
        <strain evidence="2 3">MAFF 239500</strain>
    </source>
</reference>
<evidence type="ECO:0000313" key="2">
    <source>
        <dbReference type="EMBL" id="GKT52531.1"/>
    </source>
</evidence>
<feature type="region of interest" description="Disordered" evidence="1">
    <location>
        <begin position="48"/>
        <end position="68"/>
    </location>
</feature>
<comment type="caution">
    <text evidence="2">The sequence shown here is derived from an EMBL/GenBank/DDBJ whole genome shotgun (WGS) entry which is preliminary data.</text>
</comment>
<organism evidence="2 3">
    <name type="scientific">Colletotrichum spaethianum</name>
    <dbReference type="NCBI Taxonomy" id="700344"/>
    <lineage>
        <taxon>Eukaryota</taxon>
        <taxon>Fungi</taxon>
        <taxon>Dikarya</taxon>
        <taxon>Ascomycota</taxon>
        <taxon>Pezizomycotina</taxon>
        <taxon>Sordariomycetes</taxon>
        <taxon>Hypocreomycetidae</taxon>
        <taxon>Glomerellales</taxon>
        <taxon>Glomerellaceae</taxon>
        <taxon>Colletotrichum</taxon>
        <taxon>Colletotrichum spaethianum species complex</taxon>
    </lineage>
</organism>
<dbReference type="EMBL" id="BQXU01000071">
    <property type="protein sequence ID" value="GKT52531.1"/>
    <property type="molecule type" value="Genomic_DNA"/>
</dbReference>
<evidence type="ECO:0000256" key="1">
    <source>
        <dbReference type="SAM" id="MobiDB-lite"/>
    </source>
</evidence>
<dbReference type="Proteomes" id="UP001055115">
    <property type="component" value="Unassembled WGS sequence"/>
</dbReference>
<gene>
    <name evidence="2" type="ORF">ColSpa_12712</name>
</gene>